<dbReference type="EMBL" id="QZWG01000012">
    <property type="protein sequence ID" value="RZB76540.1"/>
    <property type="molecule type" value="Genomic_DNA"/>
</dbReference>
<evidence type="ECO:0000313" key="3">
    <source>
        <dbReference type="EMBL" id="KHN32855.1"/>
    </source>
</evidence>
<feature type="region of interest" description="Disordered" evidence="1">
    <location>
        <begin position="1"/>
        <end position="67"/>
    </location>
</feature>
<sequence length="113" mass="12556">MCKRKGPSSELRQPNMPTSPPEVVESSSGELPEEFSWSSCLSSSVSSSSKIPIEDEENVQRANASPETKAMDLVGCPRCFMYVMLSEVDPKCPKCKTTVFLELFKDENFNPDN</sequence>
<evidence type="ECO:0000256" key="1">
    <source>
        <dbReference type="SAM" id="MobiDB-lite"/>
    </source>
</evidence>
<name>A0A0B2RHZ5_GLYSO</name>
<dbReference type="Proteomes" id="UP000053555">
    <property type="component" value="Unassembled WGS sequence"/>
</dbReference>
<accession>A0A0B2RHZ5</accession>
<dbReference type="Pfam" id="PF24747">
    <property type="entry name" value="Zn-ribbon_GIR1"/>
    <property type="match status" value="1"/>
</dbReference>
<keyword evidence="5" id="KW-1185">Reference proteome</keyword>
<dbReference type="Proteomes" id="UP000289340">
    <property type="component" value="Chromosome 12"/>
</dbReference>
<dbReference type="AlphaFoldDB" id="A0A0B2RHZ5"/>
<dbReference type="InterPro" id="IPR056440">
    <property type="entry name" value="Zn-ribbon_GIR1"/>
</dbReference>
<dbReference type="PANTHER" id="PTHR33177">
    <property type="entry name" value="PUTATIVE-RELATED"/>
    <property type="match status" value="1"/>
</dbReference>
<organism evidence="3">
    <name type="scientific">Glycine soja</name>
    <name type="common">Wild soybean</name>
    <dbReference type="NCBI Taxonomy" id="3848"/>
    <lineage>
        <taxon>Eukaryota</taxon>
        <taxon>Viridiplantae</taxon>
        <taxon>Streptophyta</taxon>
        <taxon>Embryophyta</taxon>
        <taxon>Tracheophyta</taxon>
        <taxon>Spermatophyta</taxon>
        <taxon>Magnoliopsida</taxon>
        <taxon>eudicotyledons</taxon>
        <taxon>Gunneridae</taxon>
        <taxon>Pentapetalae</taxon>
        <taxon>rosids</taxon>
        <taxon>fabids</taxon>
        <taxon>Fabales</taxon>
        <taxon>Fabaceae</taxon>
        <taxon>Papilionoideae</taxon>
        <taxon>50 kb inversion clade</taxon>
        <taxon>NPAAA clade</taxon>
        <taxon>indigoferoid/millettioid clade</taxon>
        <taxon>Phaseoleae</taxon>
        <taxon>Glycine</taxon>
        <taxon>Glycine subgen. Soja</taxon>
    </lineage>
</organism>
<evidence type="ECO:0000313" key="4">
    <source>
        <dbReference type="EMBL" id="RZB76540.1"/>
    </source>
</evidence>
<evidence type="ECO:0000259" key="2">
    <source>
        <dbReference type="Pfam" id="PF24747"/>
    </source>
</evidence>
<reference evidence="3" key="1">
    <citation type="submission" date="2014-07" db="EMBL/GenBank/DDBJ databases">
        <title>Identification of a novel salt tolerance gene in wild soybean by whole-genome sequencing.</title>
        <authorList>
            <person name="Lam H.-M."/>
            <person name="Qi X."/>
            <person name="Li M.-W."/>
            <person name="Liu X."/>
            <person name="Xie M."/>
            <person name="Ni M."/>
            <person name="Xu X."/>
        </authorList>
    </citation>
    <scope>NUCLEOTIDE SEQUENCE [LARGE SCALE GENOMIC DNA]</scope>
    <source>
        <tissue evidence="3">Root</tissue>
    </source>
</reference>
<proteinExistence type="predicted"/>
<gene>
    <name evidence="4" type="ORF">D0Y65_034826</name>
    <name evidence="3" type="ORF">glysoja_038784</name>
</gene>
<feature type="compositionally biased region" description="Low complexity" evidence="1">
    <location>
        <begin position="21"/>
        <end position="49"/>
    </location>
</feature>
<protein>
    <recommendedName>
        <fullName evidence="2">GIR1-like zinc ribbon domain-containing protein</fullName>
    </recommendedName>
</protein>
<dbReference type="InterPro" id="IPR055281">
    <property type="entry name" value="GIR1-2/SIED1"/>
</dbReference>
<reference evidence="4 5" key="2">
    <citation type="submission" date="2018-09" db="EMBL/GenBank/DDBJ databases">
        <title>A high-quality reference genome of wild soybean provides a powerful tool to mine soybean genomes.</title>
        <authorList>
            <person name="Xie M."/>
            <person name="Chung C.Y.L."/>
            <person name="Li M.-W."/>
            <person name="Wong F.-L."/>
            <person name="Chan T.-F."/>
            <person name="Lam H.-M."/>
        </authorList>
    </citation>
    <scope>NUCLEOTIDE SEQUENCE [LARGE SCALE GENOMIC DNA]</scope>
    <source>
        <strain evidence="5">cv. W05</strain>
        <tissue evidence="4">Hypocotyl of etiolated seedlings</tissue>
    </source>
</reference>
<dbReference type="PANTHER" id="PTHR33177:SF79">
    <property type="entry name" value="LITAF DOMAIN-CONTAINING PROTEIN"/>
    <property type="match status" value="1"/>
</dbReference>
<dbReference type="EMBL" id="KN649941">
    <property type="protein sequence ID" value="KHN32855.1"/>
    <property type="molecule type" value="Genomic_DNA"/>
</dbReference>
<feature type="domain" description="GIR1-like zinc ribbon" evidence="2">
    <location>
        <begin position="70"/>
        <end position="103"/>
    </location>
</feature>
<evidence type="ECO:0000313" key="5">
    <source>
        <dbReference type="Proteomes" id="UP000289340"/>
    </source>
</evidence>